<dbReference type="KEGG" id="ala:BFG52_05230"/>
<dbReference type="STRING" id="1789224.BFG52_05230"/>
<dbReference type="GO" id="GO:0030272">
    <property type="term" value="F:5-formyltetrahydrofolate cyclo-ligase activity"/>
    <property type="evidence" value="ECO:0007669"/>
    <property type="project" value="UniProtKB-EC"/>
</dbReference>
<dbReference type="PANTHER" id="PTHR23407:SF1">
    <property type="entry name" value="5-FORMYLTETRAHYDROFOLATE CYCLO-LIGASE"/>
    <property type="match status" value="1"/>
</dbReference>
<dbReference type="EC" id="6.3.3.2" evidence="5"/>
<dbReference type="GO" id="GO:0009396">
    <property type="term" value="P:folic acid-containing compound biosynthetic process"/>
    <property type="evidence" value="ECO:0007669"/>
    <property type="project" value="TreeGrafter"/>
</dbReference>
<name>A0A1B2LXW6_9GAMM</name>
<dbReference type="Gene3D" id="3.40.50.10420">
    <property type="entry name" value="NagB/RpiA/CoA transferase-like"/>
    <property type="match status" value="1"/>
</dbReference>
<dbReference type="InterPro" id="IPR037171">
    <property type="entry name" value="NagB/RpiA_transferase-like"/>
</dbReference>
<comment type="cofactor">
    <cofactor evidence="5">
        <name>Mg(2+)</name>
        <dbReference type="ChEBI" id="CHEBI:18420"/>
    </cofactor>
</comment>
<accession>A0A1B2LXW6</accession>
<protein>
    <recommendedName>
        <fullName evidence="5">5-formyltetrahydrofolate cyclo-ligase</fullName>
        <ecNumber evidence="5">6.3.3.2</ecNumber>
    </recommendedName>
</protein>
<organism evidence="6 7">
    <name type="scientific">Acinetobacter larvae</name>
    <dbReference type="NCBI Taxonomy" id="1789224"/>
    <lineage>
        <taxon>Bacteria</taxon>
        <taxon>Pseudomonadati</taxon>
        <taxon>Pseudomonadota</taxon>
        <taxon>Gammaproteobacteria</taxon>
        <taxon>Moraxellales</taxon>
        <taxon>Moraxellaceae</taxon>
        <taxon>Acinetobacter</taxon>
    </lineage>
</organism>
<evidence type="ECO:0000256" key="2">
    <source>
        <dbReference type="ARBA" id="ARBA00022741"/>
    </source>
</evidence>
<dbReference type="Pfam" id="PF01812">
    <property type="entry name" value="5-FTHF_cyc-lig"/>
    <property type="match status" value="1"/>
</dbReference>
<evidence type="ECO:0000256" key="5">
    <source>
        <dbReference type="RuleBase" id="RU361279"/>
    </source>
</evidence>
<dbReference type="EMBL" id="CP016895">
    <property type="protein sequence ID" value="AOA57812.1"/>
    <property type="molecule type" value="Genomic_DNA"/>
</dbReference>
<dbReference type="Proteomes" id="UP000093391">
    <property type="component" value="Chromosome"/>
</dbReference>
<dbReference type="PANTHER" id="PTHR23407">
    <property type="entry name" value="ATPASE INHIBITOR/5-FORMYLTETRAHYDROFOLATE CYCLO-LIGASE"/>
    <property type="match status" value="1"/>
</dbReference>
<comment type="catalytic activity">
    <reaction evidence="5">
        <text>(6S)-5-formyl-5,6,7,8-tetrahydrofolate + ATP = (6R)-5,10-methenyltetrahydrofolate + ADP + phosphate</text>
        <dbReference type="Rhea" id="RHEA:10488"/>
        <dbReference type="ChEBI" id="CHEBI:30616"/>
        <dbReference type="ChEBI" id="CHEBI:43474"/>
        <dbReference type="ChEBI" id="CHEBI:57455"/>
        <dbReference type="ChEBI" id="CHEBI:57457"/>
        <dbReference type="ChEBI" id="CHEBI:456216"/>
        <dbReference type="EC" id="6.3.3.2"/>
    </reaction>
</comment>
<dbReference type="InterPro" id="IPR024185">
    <property type="entry name" value="FTHF_cligase-like_sf"/>
</dbReference>
<dbReference type="OrthoDB" id="9801938at2"/>
<gene>
    <name evidence="6" type="ORF">BFG52_05230</name>
</gene>
<dbReference type="InterPro" id="IPR002698">
    <property type="entry name" value="FTHF_cligase"/>
</dbReference>
<dbReference type="SUPFAM" id="SSF100950">
    <property type="entry name" value="NagB/RpiA/CoA transferase-like"/>
    <property type="match status" value="1"/>
</dbReference>
<feature type="binding site" evidence="4">
    <location>
        <position position="52"/>
    </location>
    <ligand>
        <name>substrate</name>
    </ligand>
</feature>
<evidence type="ECO:0000313" key="7">
    <source>
        <dbReference type="Proteomes" id="UP000093391"/>
    </source>
</evidence>
<proteinExistence type="inferred from homology"/>
<keyword evidence="5" id="KW-0479">Metal-binding</keyword>
<evidence type="ECO:0000313" key="6">
    <source>
        <dbReference type="EMBL" id="AOA57812.1"/>
    </source>
</evidence>
<dbReference type="AlphaFoldDB" id="A0A1B2LXW6"/>
<dbReference type="GO" id="GO:0046872">
    <property type="term" value="F:metal ion binding"/>
    <property type="evidence" value="ECO:0007669"/>
    <property type="project" value="UniProtKB-KW"/>
</dbReference>
<dbReference type="RefSeq" id="WP_067553335.1">
    <property type="nucleotide sequence ID" value="NZ_CP016895.1"/>
</dbReference>
<feature type="binding site" evidence="4">
    <location>
        <position position="57"/>
    </location>
    <ligand>
        <name>substrate</name>
    </ligand>
</feature>
<comment type="similarity">
    <text evidence="1 5">Belongs to the 5-formyltetrahydrofolate cyclo-ligase family.</text>
</comment>
<evidence type="ECO:0000256" key="4">
    <source>
        <dbReference type="PIRSR" id="PIRSR006806-1"/>
    </source>
</evidence>
<keyword evidence="2 4" id="KW-0547">Nucleotide-binding</keyword>
<feature type="binding site" evidence="4">
    <location>
        <begin position="138"/>
        <end position="146"/>
    </location>
    <ligand>
        <name>ATP</name>
        <dbReference type="ChEBI" id="CHEBI:30616"/>
    </ligand>
</feature>
<dbReference type="GO" id="GO:0005524">
    <property type="term" value="F:ATP binding"/>
    <property type="evidence" value="ECO:0007669"/>
    <property type="project" value="UniProtKB-KW"/>
</dbReference>
<dbReference type="PIRSF" id="PIRSF006806">
    <property type="entry name" value="FTHF_cligase"/>
    <property type="match status" value="1"/>
</dbReference>
<keyword evidence="5" id="KW-0460">Magnesium</keyword>
<sequence length="199" mass="23645">MTSTHLNLLRRQLRKRRHQLNRYQQRQAEQACWQKLLYMPQFQHAQHIGVYLNAFGEIATRQIIMTCFKQHKRVYLPLICEMNQHLHWQPITAQQYLQRRFSRHRLGMQQAMAHRAAGIQQLDLLIMPLLACDSTGMRLGMGGGYYDRSLSQAPQHPFRLALAHDFQVLQQSLPQQPWDQAVDALLSPRQLRYFHQRRP</sequence>
<reference evidence="6 7" key="1">
    <citation type="submission" date="2016-08" db="EMBL/GenBank/DDBJ databases">
        <authorList>
            <person name="Seilhamer J.J."/>
        </authorList>
    </citation>
    <scope>NUCLEOTIDE SEQUENCE [LARGE SCALE GENOMIC DNA]</scope>
    <source>
        <strain evidence="6 7">BRTC-1</strain>
    </source>
</reference>
<evidence type="ECO:0000256" key="3">
    <source>
        <dbReference type="ARBA" id="ARBA00022840"/>
    </source>
</evidence>
<keyword evidence="7" id="KW-1185">Reference proteome</keyword>
<dbReference type="GO" id="GO:0035999">
    <property type="term" value="P:tetrahydrofolate interconversion"/>
    <property type="evidence" value="ECO:0007669"/>
    <property type="project" value="TreeGrafter"/>
</dbReference>
<dbReference type="NCBIfam" id="TIGR02727">
    <property type="entry name" value="MTHFS_bact"/>
    <property type="match status" value="1"/>
</dbReference>
<evidence type="ECO:0000256" key="1">
    <source>
        <dbReference type="ARBA" id="ARBA00010638"/>
    </source>
</evidence>
<keyword evidence="3 4" id="KW-0067">ATP-binding</keyword>
<keyword evidence="6" id="KW-0436">Ligase</keyword>